<dbReference type="Proteomes" id="UP000285575">
    <property type="component" value="Unassembled WGS sequence"/>
</dbReference>
<dbReference type="SUPFAM" id="SSF53474">
    <property type="entry name" value="alpha/beta-Hydrolases"/>
    <property type="match status" value="1"/>
</dbReference>
<dbReference type="OrthoDB" id="6388416at2"/>
<proteinExistence type="predicted"/>
<dbReference type="PANTHER" id="PTHR42776:SF28">
    <property type="entry name" value="GLUTAMYL ENDOPEPTIDASE, CHLOROPLASTIC-RELATED"/>
    <property type="match status" value="1"/>
</dbReference>
<evidence type="ECO:0000313" key="3">
    <source>
        <dbReference type="EMBL" id="RVU49302.1"/>
    </source>
</evidence>
<dbReference type="Pfam" id="PF00326">
    <property type="entry name" value="Peptidase_S9"/>
    <property type="match status" value="1"/>
</dbReference>
<dbReference type="InterPro" id="IPR029058">
    <property type="entry name" value="AB_hydrolase_fold"/>
</dbReference>
<accession>A0A437RRP5</accession>
<organism evidence="3 4">
    <name type="scientific">Rubrivivax rivuli</name>
    <dbReference type="NCBI Taxonomy" id="1862385"/>
    <lineage>
        <taxon>Bacteria</taxon>
        <taxon>Pseudomonadati</taxon>
        <taxon>Pseudomonadota</taxon>
        <taxon>Betaproteobacteria</taxon>
        <taxon>Burkholderiales</taxon>
        <taxon>Sphaerotilaceae</taxon>
        <taxon>Rubrivivax</taxon>
    </lineage>
</organism>
<dbReference type="InterPro" id="IPR001375">
    <property type="entry name" value="Peptidase_S9_cat"/>
</dbReference>
<evidence type="ECO:0000256" key="1">
    <source>
        <dbReference type="ARBA" id="ARBA00022801"/>
    </source>
</evidence>
<dbReference type="GO" id="GO:0004252">
    <property type="term" value="F:serine-type endopeptidase activity"/>
    <property type="evidence" value="ECO:0007669"/>
    <property type="project" value="TreeGrafter"/>
</dbReference>
<keyword evidence="4" id="KW-1185">Reference proteome</keyword>
<dbReference type="AlphaFoldDB" id="A0A437RRP5"/>
<comment type="caution">
    <text evidence="3">The sequence shown here is derived from an EMBL/GenBank/DDBJ whole genome shotgun (WGS) entry which is preliminary data.</text>
</comment>
<gene>
    <name evidence="3" type="ORF">EOE66_01650</name>
</gene>
<dbReference type="SUPFAM" id="SSF82171">
    <property type="entry name" value="DPP6 N-terminal domain-like"/>
    <property type="match status" value="1"/>
</dbReference>
<reference evidence="3 4" key="1">
    <citation type="submission" date="2019-01" db="EMBL/GenBank/DDBJ databases">
        <authorList>
            <person name="Chen W.-M."/>
        </authorList>
    </citation>
    <scope>NUCLEOTIDE SEQUENCE [LARGE SCALE GENOMIC DNA]</scope>
    <source>
        <strain evidence="3 4">KYPY4</strain>
    </source>
</reference>
<feature type="domain" description="Peptidase S9 prolyl oligopeptidase catalytic" evidence="2">
    <location>
        <begin position="726"/>
        <end position="879"/>
    </location>
</feature>
<sequence length="888" mass="96119">MPGLAPICGAAASAMRHKGAKVRTLPTPGAATRSRATPARFRGFFRRAGAPGGAARRNAVMPPLRRKGLPMSSRSLPSSCLPARGVAAACAFVAAACLGSLPASANEPATAVYQQPSADIRAVLDAPGLPQHSVSPDQRTLAVVQLRRHRSVAELARPSLRLAGVRFDPAASGPQLVGTIERLALRNVEQAGAPERVVALPPGGAFHQMRWSPDGRRFLLQRRTDSATELWVGEVASAQVKPLKGVRLNAVLGADIAWLSADEIAVLAVPDKRGPAPVFTAPSGPVVQESMGRVSPERTLQDLLKDSQDEAVFTHHATSVLRRVQLKTGATREIGEPGLFFNLVVAGNGALLTERLVPPFSYQVAWNDFNSVAELRDAQGQVQRELGRVKMAVGVPIGGVVTGPRQFWASPLADGAVYWVEALDGGDPKAKVPHRDRLMRLDAPYRGEPREVHRTAGRLGGLLFLEDGPRALVTDFDRDRLWVTGALVALDGSAPARTLQDRSMRDRYRDPGTPVSRTLANGRSAVRVDGGALWLIGAGASPQGERPFLDRLTLASAKTERRFQSTATHYERPLAVLADGRMLTSRESATEPPNIVLRSGEGLAQMQALTTHADPTPQLRNIQRELVKFKRADGVELSFWLYTPPDQKPGERRPAFVWAYPLEFTDASTAGQVSGANSRFSTFGTTSPLMLVLDGYPVLMDATMPVVGKPETVNDSFVEQITANAQAIIDKAVEMGVAERENIVVGGHSYGAFMTANLLAHTDLFKAGIARSGAYNRTLTPFGFQSERRSYWEAQDVYLRLSPFNYANKLKEPVLLIHGDSDNNAGTFPIQSQRLYQALAGTGGNVRYVVLPFESHGYIARESVGHTLREMSDWMKRQTRDPRAPAAK</sequence>
<evidence type="ECO:0000259" key="2">
    <source>
        <dbReference type="Pfam" id="PF00326"/>
    </source>
</evidence>
<protein>
    <submittedName>
        <fullName evidence="3">S9 family peptidase</fullName>
    </submittedName>
</protein>
<dbReference type="PANTHER" id="PTHR42776">
    <property type="entry name" value="SERINE PEPTIDASE S9 FAMILY MEMBER"/>
    <property type="match status" value="1"/>
</dbReference>
<keyword evidence="1" id="KW-0378">Hydrolase</keyword>
<dbReference type="EMBL" id="SACR01000001">
    <property type="protein sequence ID" value="RVU49302.1"/>
    <property type="molecule type" value="Genomic_DNA"/>
</dbReference>
<name>A0A437RRP5_9BURK</name>
<dbReference type="Gene3D" id="3.40.50.1820">
    <property type="entry name" value="alpha/beta hydrolase"/>
    <property type="match status" value="1"/>
</dbReference>
<dbReference type="GO" id="GO:0006508">
    <property type="term" value="P:proteolysis"/>
    <property type="evidence" value="ECO:0007669"/>
    <property type="project" value="InterPro"/>
</dbReference>
<evidence type="ECO:0000313" key="4">
    <source>
        <dbReference type="Proteomes" id="UP000285575"/>
    </source>
</evidence>